<dbReference type="EMBL" id="JBFOLJ010000005">
    <property type="protein sequence ID" value="KAL2538193.1"/>
    <property type="molecule type" value="Genomic_DNA"/>
</dbReference>
<accession>A0ABD1VN24</accession>
<evidence type="ECO:0000313" key="1">
    <source>
        <dbReference type="EMBL" id="KAL2538193.1"/>
    </source>
</evidence>
<comment type="caution">
    <text evidence="1">The sequence shown here is derived from an EMBL/GenBank/DDBJ whole genome shotgun (WGS) entry which is preliminary data.</text>
</comment>
<reference evidence="2" key="1">
    <citation type="submission" date="2024-07" db="EMBL/GenBank/DDBJ databases">
        <title>Two chromosome-level genome assemblies of Korean endemic species Abeliophyllum distichum and Forsythia ovata (Oleaceae).</title>
        <authorList>
            <person name="Jang H."/>
        </authorList>
    </citation>
    <scope>NUCLEOTIDE SEQUENCE [LARGE SCALE GENOMIC DNA]</scope>
</reference>
<dbReference type="Proteomes" id="UP001604277">
    <property type="component" value="Unassembled WGS sequence"/>
</dbReference>
<keyword evidence="2" id="KW-1185">Reference proteome</keyword>
<evidence type="ECO:0000313" key="2">
    <source>
        <dbReference type="Proteomes" id="UP001604277"/>
    </source>
</evidence>
<dbReference type="AlphaFoldDB" id="A0ABD1VN24"/>
<organism evidence="1 2">
    <name type="scientific">Forsythia ovata</name>
    <dbReference type="NCBI Taxonomy" id="205694"/>
    <lineage>
        <taxon>Eukaryota</taxon>
        <taxon>Viridiplantae</taxon>
        <taxon>Streptophyta</taxon>
        <taxon>Embryophyta</taxon>
        <taxon>Tracheophyta</taxon>
        <taxon>Spermatophyta</taxon>
        <taxon>Magnoliopsida</taxon>
        <taxon>eudicotyledons</taxon>
        <taxon>Gunneridae</taxon>
        <taxon>Pentapetalae</taxon>
        <taxon>asterids</taxon>
        <taxon>lamiids</taxon>
        <taxon>Lamiales</taxon>
        <taxon>Oleaceae</taxon>
        <taxon>Forsythieae</taxon>
        <taxon>Forsythia</taxon>
    </lineage>
</organism>
<proteinExistence type="predicted"/>
<protein>
    <submittedName>
        <fullName evidence="1">Uncharacterized protein</fullName>
    </submittedName>
</protein>
<name>A0ABD1VN24_9LAMI</name>
<gene>
    <name evidence="1" type="ORF">Fot_19584</name>
</gene>
<sequence length="245" mass="26548">MDERRTIPPRLSVPNEAPNLASTVHPVVGAVGIPPPLVIEFRDGPSSHPSVVGGRDGSPFLPLETSASLSVDAQHQGKGNGVAIGDGKNVASKRGLKERDVVADFGRIKKSRTTFIQETSDSDLAFPNSSDWTERINIGSHQDELYLVILEKLPPLSAMAATSIHKYWTSVLAKATEGTGLSELIKMAEINTTRSHVLNCELYNIFAMKIDELRSKVESAKDIDALRLENKALCAQLVVIEDARA</sequence>